<comment type="similarity">
    <text evidence="7">Belongs to the TRAP transporter large permease family.</text>
</comment>
<feature type="transmembrane region" description="Helical" evidence="7">
    <location>
        <begin position="6"/>
        <end position="32"/>
    </location>
</feature>
<keyword evidence="4 7" id="KW-0812">Transmembrane</keyword>
<accession>A0A9X2X5W6</accession>
<dbReference type="GO" id="GO:0022857">
    <property type="term" value="F:transmembrane transporter activity"/>
    <property type="evidence" value="ECO:0007669"/>
    <property type="project" value="UniProtKB-UniRule"/>
</dbReference>
<keyword evidence="5 7" id="KW-1133">Transmembrane helix</keyword>
<dbReference type="PIRSF" id="PIRSF006066">
    <property type="entry name" value="HI0050"/>
    <property type="match status" value="1"/>
</dbReference>
<dbReference type="PANTHER" id="PTHR33362">
    <property type="entry name" value="SIALIC ACID TRAP TRANSPORTER PERMEASE PROTEIN SIAT-RELATED"/>
    <property type="match status" value="1"/>
</dbReference>
<evidence type="ECO:0000313" key="9">
    <source>
        <dbReference type="EMBL" id="MCT8988709.1"/>
    </source>
</evidence>
<evidence type="ECO:0000313" key="10">
    <source>
        <dbReference type="Proteomes" id="UP001149009"/>
    </source>
</evidence>
<feature type="transmembrane region" description="Helical" evidence="7">
    <location>
        <begin position="53"/>
        <end position="75"/>
    </location>
</feature>
<evidence type="ECO:0000256" key="6">
    <source>
        <dbReference type="ARBA" id="ARBA00023136"/>
    </source>
</evidence>
<feature type="transmembrane region" description="Helical" evidence="7">
    <location>
        <begin position="357"/>
        <end position="380"/>
    </location>
</feature>
<feature type="transmembrane region" description="Helical" evidence="7">
    <location>
        <begin position="270"/>
        <end position="292"/>
    </location>
</feature>
<dbReference type="EMBL" id="JAODNV010000001">
    <property type="protein sequence ID" value="MCT8988709.1"/>
    <property type="molecule type" value="Genomic_DNA"/>
</dbReference>
<evidence type="ECO:0000256" key="1">
    <source>
        <dbReference type="ARBA" id="ARBA00004429"/>
    </source>
</evidence>
<keyword evidence="6 7" id="KW-0472">Membrane</keyword>
<dbReference type="InterPro" id="IPR010656">
    <property type="entry name" value="DctM"/>
</dbReference>
<evidence type="ECO:0000256" key="7">
    <source>
        <dbReference type="RuleBase" id="RU369079"/>
    </source>
</evidence>
<feature type="transmembrane region" description="Helical" evidence="7">
    <location>
        <begin position="312"/>
        <end position="345"/>
    </location>
</feature>
<keyword evidence="3 7" id="KW-0997">Cell inner membrane</keyword>
<organism evidence="9 10">
    <name type="scientific">Chelativorans petroleitrophicus</name>
    <dbReference type="NCBI Taxonomy" id="2975484"/>
    <lineage>
        <taxon>Bacteria</taxon>
        <taxon>Pseudomonadati</taxon>
        <taxon>Pseudomonadota</taxon>
        <taxon>Alphaproteobacteria</taxon>
        <taxon>Hyphomicrobiales</taxon>
        <taxon>Phyllobacteriaceae</taxon>
        <taxon>Chelativorans</taxon>
    </lineage>
</organism>
<reference evidence="9" key="1">
    <citation type="submission" date="2022-08" db="EMBL/GenBank/DDBJ databases">
        <title>Chelativorans sichuanense sp. nov., a paraffin oil-degrading bacterium isolated from a mixture of oil-based drill cuttings and paddy soil.</title>
        <authorList>
            <person name="Yu J."/>
            <person name="Liu H."/>
            <person name="Chen Q."/>
        </authorList>
    </citation>
    <scope>NUCLEOTIDE SEQUENCE</scope>
    <source>
        <strain evidence="9">SCAU 2101</strain>
    </source>
</reference>
<comment type="function">
    <text evidence="7">Part of the tripartite ATP-independent periplasmic (TRAP) transport system.</text>
</comment>
<evidence type="ECO:0000256" key="2">
    <source>
        <dbReference type="ARBA" id="ARBA00022475"/>
    </source>
</evidence>
<evidence type="ECO:0000256" key="4">
    <source>
        <dbReference type="ARBA" id="ARBA00022692"/>
    </source>
</evidence>
<sequence length="425" mass="45125">MIALFVTFVVLLATGAPVVFVIGVSMFAYFVWTGQYMFLLTVPQRMFAGGDSFVLLAIPLFILAGNLMEAGGLTHRLLRFAKVCVGRFSGGVSLTAIWGSMLFGGVSGSAAADAAALGSVLIPEMKREGYDTSYAAALMSMSSLAAPLIPPSIALVIFGALSQTSIARLFIAGIVPAFLLAIGLSIYAVWIAKKRDYPRAAPPTWQEFVSACWEVIPVMLLPIIIVGGIRGGVFTPTEAAAVAALYALLVAGLLYRTLNLERIRSALLNTAMLTAAIFTLVAMANIASFIFAMERLPQTVVAALYSISENPIFVLIMVNIVLLFLGTVLEATPTLILTVPALVGIGQAVGMDQVQLGVMVVFNILIGFITPPVGLCLFIVSNIAKARVDQVAWHALPMIGIALTVLMIITFVPPVTLFLPEILVK</sequence>
<feature type="transmembrane region" description="Helical" evidence="7">
    <location>
        <begin position="134"/>
        <end position="160"/>
    </location>
</feature>
<feature type="transmembrane region" description="Helical" evidence="7">
    <location>
        <begin position="166"/>
        <end position="190"/>
    </location>
</feature>
<dbReference type="InterPro" id="IPR004681">
    <property type="entry name" value="TRAP_DctM"/>
</dbReference>
<dbReference type="GO" id="GO:0005886">
    <property type="term" value="C:plasma membrane"/>
    <property type="evidence" value="ECO:0007669"/>
    <property type="project" value="UniProtKB-SubCell"/>
</dbReference>
<dbReference type="Pfam" id="PF06808">
    <property type="entry name" value="DctM"/>
    <property type="match status" value="1"/>
</dbReference>
<feature type="domain" description="TRAP C4-dicarboxylate transport system permease DctM subunit" evidence="8">
    <location>
        <begin position="5"/>
        <end position="414"/>
    </location>
</feature>
<dbReference type="PANTHER" id="PTHR33362:SF2">
    <property type="entry name" value="TRAP TRANSPORTER LARGE PERMEASE PROTEIN"/>
    <property type="match status" value="1"/>
</dbReference>
<dbReference type="Proteomes" id="UP001149009">
    <property type="component" value="Unassembled WGS sequence"/>
</dbReference>
<dbReference type="RefSeq" id="WP_261513312.1">
    <property type="nucleotide sequence ID" value="NZ_JAODNV010000001.1"/>
</dbReference>
<keyword evidence="7" id="KW-0813">Transport</keyword>
<feature type="transmembrane region" description="Helical" evidence="7">
    <location>
        <begin position="95"/>
        <end position="122"/>
    </location>
</feature>
<proteinExistence type="inferred from homology"/>
<keyword evidence="10" id="KW-1185">Reference proteome</keyword>
<keyword evidence="2" id="KW-1003">Cell membrane</keyword>
<evidence type="ECO:0000256" key="5">
    <source>
        <dbReference type="ARBA" id="ARBA00022989"/>
    </source>
</evidence>
<comment type="caution">
    <text evidence="9">The sequence shown here is derived from an EMBL/GenBank/DDBJ whole genome shotgun (WGS) entry which is preliminary data.</text>
</comment>
<comment type="subunit">
    <text evidence="7">The complex comprises the extracytoplasmic solute receptor protein and the two transmembrane proteins.</text>
</comment>
<protein>
    <recommendedName>
        <fullName evidence="7">TRAP transporter large permease protein</fullName>
    </recommendedName>
</protein>
<dbReference type="AlphaFoldDB" id="A0A9X2X5W6"/>
<evidence type="ECO:0000256" key="3">
    <source>
        <dbReference type="ARBA" id="ARBA00022519"/>
    </source>
</evidence>
<dbReference type="NCBIfam" id="TIGR00786">
    <property type="entry name" value="dctM"/>
    <property type="match status" value="1"/>
</dbReference>
<name>A0A9X2X5W6_9HYPH</name>
<comment type="subcellular location">
    <subcellularLocation>
        <location evidence="1 7">Cell inner membrane</location>
        <topology evidence="1 7">Multi-pass membrane protein</topology>
    </subcellularLocation>
</comment>
<feature type="transmembrane region" description="Helical" evidence="7">
    <location>
        <begin position="211"/>
        <end position="233"/>
    </location>
</feature>
<evidence type="ECO:0000259" key="8">
    <source>
        <dbReference type="Pfam" id="PF06808"/>
    </source>
</evidence>
<feature type="transmembrane region" description="Helical" evidence="7">
    <location>
        <begin position="392"/>
        <end position="419"/>
    </location>
</feature>
<feature type="transmembrane region" description="Helical" evidence="7">
    <location>
        <begin position="239"/>
        <end position="258"/>
    </location>
</feature>
<gene>
    <name evidence="9" type="ORF">NYR54_00150</name>
</gene>